<evidence type="ECO:0000313" key="5">
    <source>
        <dbReference type="EMBL" id="MFD0871871.1"/>
    </source>
</evidence>
<dbReference type="PRINTS" id="PR00719">
    <property type="entry name" value="LMWPTPASE"/>
</dbReference>
<accession>A0ABW3DG71</accession>
<dbReference type="SUPFAM" id="SSF52788">
    <property type="entry name" value="Phosphotyrosine protein phosphatases I"/>
    <property type="match status" value="1"/>
</dbReference>
<evidence type="ECO:0000256" key="1">
    <source>
        <dbReference type="ARBA" id="ARBA00011063"/>
    </source>
</evidence>
<dbReference type="InterPro" id="IPR023485">
    <property type="entry name" value="Ptyr_pPase"/>
</dbReference>
<keyword evidence="2" id="KW-0378">Hydrolase</keyword>
<reference evidence="6" key="1">
    <citation type="journal article" date="2019" name="Int. J. Syst. Evol. Microbiol.">
        <title>The Global Catalogue of Microorganisms (GCM) 10K type strain sequencing project: providing services to taxonomists for standard genome sequencing and annotation.</title>
        <authorList>
            <consortium name="The Broad Institute Genomics Platform"/>
            <consortium name="The Broad Institute Genome Sequencing Center for Infectious Disease"/>
            <person name="Wu L."/>
            <person name="Ma J."/>
        </authorList>
    </citation>
    <scope>NUCLEOTIDE SEQUENCE [LARGE SCALE GENOMIC DNA]</scope>
    <source>
        <strain evidence="6">CCUG 57263</strain>
    </source>
</reference>
<protein>
    <submittedName>
        <fullName evidence="5">Low molecular weight protein arginine phosphatase</fullName>
    </submittedName>
</protein>
<dbReference type="PANTHER" id="PTHR11717:SF31">
    <property type="entry name" value="LOW MOLECULAR WEIGHT PROTEIN-TYROSINE-PHOSPHATASE ETP-RELATED"/>
    <property type="match status" value="1"/>
</dbReference>
<evidence type="ECO:0000256" key="2">
    <source>
        <dbReference type="ARBA" id="ARBA00022801"/>
    </source>
</evidence>
<gene>
    <name evidence="5" type="ORF">ACFQ03_22340</name>
</gene>
<organism evidence="5 6">
    <name type="scientific">Paenibacillus residui</name>
    <dbReference type="NCBI Taxonomy" id="629724"/>
    <lineage>
        <taxon>Bacteria</taxon>
        <taxon>Bacillati</taxon>
        <taxon>Bacillota</taxon>
        <taxon>Bacilli</taxon>
        <taxon>Bacillales</taxon>
        <taxon>Paenibacillaceae</taxon>
        <taxon>Paenibacillus</taxon>
    </lineage>
</organism>
<proteinExistence type="inferred from homology"/>
<dbReference type="SMART" id="SM00226">
    <property type="entry name" value="LMWPc"/>
    <property type="match status" value="1"/>
</dbReference>
<keyword evidence="3" id="KW-0904">Protein phosphatase</keyword>
<dbReference type="RefSeq" id="WP_379291071.1">
    <property type="nucleotide sequence ID" value="NZ_JBHTIU010000091.1"/>
</dbReference>
<evidence type="ECO:0000313" key="6">
    <source>
        <dbReference type="Proteomes" id="UP001597120"/>
    </source>
</evidence>
<name>A0ABW3DG71_9BACL</name>
<dbReference type="PANTHER" id="PTHR11717">
    <property type="entry name" value="LOW MOLECULAR WEIGHT PROTEIN TYROSINE PHOSPHATASE"/>
    <property type="match status" value="1"/>
</dbReference>
<dbReference type="InterPro" id="IPR036196">
    <property type="entry name" value="Ptyr_pPase_sf"/>
</dbReference>
<dbReference type="Proteomes" id="UP001597120">
    <property type="component" value="Unassembled WGS sequence"/>
</dbReference>
<comment type="similarity">
    <text evidence="1">Belongs to the low molecular weight phosphotyrosine protein phosphatase family.</text>
</comment>
<keyword evidence="6" id="KW-1185">Reference proteome</keyword>
<dbReference type="EMBL" id="JBHTIU010000091">
    <property type="protein sequence ID" value="MFD0871871.1"/>
    <property type="molecule type" value="Genomic_DNA"/>
</dbReference>
<sequence length="194" mass="21633">MVNRILFVCTGNTCRSPLAEGMLRLMAEEAGLPLDIRSAGTAASEGCPISPHSRQILQSKGMQEMLLSSPVSGEHVNWAELILTMTMGHKRSLIQQYPEAADKTFTLKEYVRHEEEAAAEAEKERAVAEWEIQKALNPSLSGVEMPPWLEWSATSSDYDISDPFGGSFDVYKRCADEIELCLRRLLDKLKSSQQ</sequence>
<comment type="caution">
    <text evidence="5">The sequence shown here is derived from an EMBL/GenBank/DDBJ whole genome shotgun (WGS) entry which is preliminary data.</text>
</comment>
<dbReference type="Pfam" id="PF01451">
    <property type="entry name" value="LMWPc"/>
    <property type="match status" value="1"/>
</dbReference>
<feature type="domain" description="Phosphotyrosine protein phosphatase I" evidence="4">
    <location>
        <begin position="3"/>
        <end position="188"/>
    </location>
</feature>
<dbReference type="Gene3D" id="3.40.50.2300">
    <property type="match status" value="1"/>
</dbReference>
<dbReference type="InterPro" id="IPR050438">
    <property type="entry name" value="LMW_PTPase"/>
</dbReference>
<evidence type="ECO:0000259" key="4">
    <source>
        <dbReference type="SMART" id="SM00226"/>
    </source>
</evidence>
<dbReference type="CDD" id="cd16344">
    <property type="entry name" value="LMWPAP"/>
    <property type="match status" value="1"/>
</dbReference>
<evidence type="ECO:0000256" key="3">
    <source>
        <dbReference type="ARBA" id="ARBA00022912"/>
    </source>
</evidence>
<dbReference type="InterPro" id="IPR017867">
    <property type="entry name" value="Tyr_phospatase_low_mol_wt"/>
</dbReference>